<dbReference type="GeneID" id="31892587"/>
<protein>
    <submittedName>
        <fullName evidence="1">Uncharacterized protein</fullName>
    </submittedName>
</protein>
<gene>
    <name evidence="1" type="ORF">MPLDJ20_60040</name>
</gene>
<dbReference type="AlphaFoldDB" id="A0A090FMK2"/>
<evidence type="ECO:0000313" key="1">
    <source>
        <dbReference type="EMBL" id="CDX42914.1"/>
    </source>
</evidence>
<dbReference type="EMBL" id="CCNB01000043">
    <property type="protein sequence ID" value="CDX42914.1"/>
    <property type="molecule type" value="Genomic_DNA"/>
</dbReference>
<dbReference type="Proteomes" id="UP000046373">
    <property type="component" value="Unassembled WGS sequence"/>
</dbReference>
<accession>A0A090FMK2</accession>
<sequence>MYTASANGQTVEVLLVYLAIAAADQAETHPGTFDPQALGEIAAQVSDVGKDAINQAFSAEAAKQFSANKPLSPGDAKSLVMLSADGLIITPGCVEVNRKGLWVMFKANWSPAALAPGCGAK</sequence>
<name>A0A090FMK2_MESPL</name>
<reference evidence="1 2" key="1">
    <citation type="submission" date="2014-08" db="EMBL/GenBank/DDBJ databases">
        <authorList>
            <person name="Moulin Lionel"/>
        </authorList>
    </citation>
    <scope>NUCLEOTIDE SEQUENCE [LARGE SCALE GENOMIC DNA]</scope>
</reference>
<organism evidence="1 2">
    <name type="scientific">Mesorhizobium plurifarium</name>
    <dbReference type="NCBI Taxonomy" id="69974"/>
    <lineage>
        <taxon>Bacteria</taxon>
        <taxon>Pseudomonadati</taxon>
        <taxon>Pseudomonadota</taxon>
        <taxon>Alphaproteobacteria</taxon>
        <taxon>Hyphomicrobiales</taxon>
        <taxon>Phyllobacteriaceae</taxon>
        <taxon>Mesorhizobium</taxon>
    </lineage>
</organism>
<proteinExistence type="predicted"/>
<evidence type="ECO:0000313" key="2">
    <source>
        <dbReference type="Proteomes" id="UP000046373"/>
    </source>
</evidence>